<dbReference type="EMBL" id="JBHUME010000005">
    <property type="protein sequence ID" value="MFD2611706.1"/>
    <property type="molecule type" value="Genomic_DNA"/>
</dbReference>
<dbReference type="Proteomes" id="UP001597541">
    <property type="component" value="Unassembled WGS sequence"/>
</dbReference>
<keyword evidence="7" id="KW-1278">Translocase</keyword>
<keyword evidence="4" id="KW-1003">Cell membrane</keyword>
<keyword evidence="11" id="KW-1185">Reference proteome</keyword>
<dbReference type="InterPro" id="IPR027417">
    <property type="entry name" value="P-loop_NTPase"/>
</dbReference>
<evidence type="ECO:0000256" key="4">
    <source>
        <dbReference type="ARBA" id="ARBA00022475"/>
    </source>
</evidence>
<keyword evidence="5" id="KW-0547">Nucleotide-binding</keyword>
<dbReference type="InterPro" id="IPR015856">
    <property type="entry name" value="ABC_transpr_CbiO/EcfA_su"/>
</dbReference>
<keyword evidence="6 10" id="KW-0067">ATP-binding</keyword>
<name>A0ABW5P8Y7_9BACL</name>
<sequence length="278" mass="30348">MSRIFSPVLQLEDVTVDYIGNATGHPALDRISLVVEQGTWVAVAGDNGSGKSTLAKAAAGLSPLTDGKVITADGIRVHMVMQHPEIQILGETVYEEIWLSLPEDSPAAVTEREAQMKRYLRESGLQHVPLHTPVRLLSGGQKQLLNIACCLAAGADVLLFDESLSMLDPSSRSLVLEAASRLHAKGTTILWISHRMEELVYADRILLLEEGRLAYDGTPVDFFYGNAVTGQLSPCESFGLEPPLTVQTVKELHKYGVDWPERPLTPDQLAKAVNLLCR</sequence>
<evidence type="ECO:0000256" key="3">
    <source>
        <dbReference type="ARBA" id="ARBA00022448"/>
    </source>
</evidence>
<dbReference type="InterPro" id="IPR017871">
    <property type="entry name" value="ABC_transporter-like_CS"/>
</dbReference>
<comment type="caution">
    <text evidence="10">The sequence shown here is derived from an EMBL/GenBank/DDBJ whole genome shotgun (WGS) entry which is preliminary data.</text>
</comment>
<dbReference type="Gene3D" id="3.40.50.300">
    <property type="entry name" value="P-loop containing nucleotide triphosphate hydrolases"/>
    <property type="match status" value="1"/>
</dbReference>
<evidence type="ECO:0000256" key="8">
    <source>
        <dbReference type="ARBA" id="ARBA00023136"/>
    </source>
</evidence>
<dbReference type="InterPro" id="IPR003439">
    <property type="entry name" value="ABC_transporter-like_ATP-bd"/>
</dbReference>
<gene>
    <name evidence="10" type="ORF">ACFSUF_04635</name>
</gene>
<dbReference type="CDD" id="cd03225">
    <property type="entry name" value="ABC_cobalt_CbiO_domain1"/>
    <property type="match status" value="1"/>
</dbReference>
<dbReference type="PROSITE" id="PS00211">
    <property type="entry name" value="ABC_TRANSPORTER_1"/>
    <property type="match status" value="1"/>
</dbReference>
<dbReference type="InterPro" id="IPR003593">
    <property type="entry name" value="AAA+_ATPase"/>
</dbReference>
<dbReference type="PANTHER" id="PTHR43553">
    <property type="entry name" value="HEAVY METAL TRANSPORTER"/>
    <property type="match status" value="1"/>
</dbReference>
<evidence type="ECO:0000259" key="9">
    <source>
        <dbReference type="PROSITE" id="PS50893"/>
    </source>
</evidence>
<evidence type="ECO:0000256" key="1">
    <source>
        <dbReference type="ARBA" id="ARBA00004202"/>
    </source>
</evidence>
<evidence type="ECO:0000313" key="10">
    <source>
        <dbReference type="EMBL" id="MFD2611706.1"/>
    </source>
</evidence>
<dbReference type="SUPFAM" id="SSF52540">
    <property type="entry name" value="P-loop containing nucleoside triphosphate hydrolases"/>
    <property type="match status" value="1"/>
</dbReference>
<feature type="domain" description="ABC transporter" evidence="9">
    <location>
        <begin position="9"/>
        <end position="235"/>
    </location>
</feature>
<dbReference type="RefSeq" id="WP_377600606.1">
    <property type="nucleotide sequence ID" value="NZ_JBHUME010000005.1"/>
</dbReference>
<proteinExistence type="inferred from homology"/>
<reference evidence="11" key="1">
    <citation type="journal article" date="2019" name="Int. J. Syst. Evol. Microbiol.">
        <title>The Global Catalogue of Microorganisms (GCM) 10K type strain sequencing project: providing services to taxonomists for standard genome sequencing and annotation.</title>
        <authorList>
            <consortium name="The Broad Institute Genomics Platform"/>
            <consortium name="The Broad Institute Genome Sequencing Center for Infectious Disease"/>
            <person name="Wu L."/>
            <person name="Ma J."/>
        </authorList>
    </citation>
    <scope>NUCLEOTIDE SEQUENCE [LARGE SCALE GENOMIC DNA]</scope>
    <source>
        <strain evidence="11">KCTC 3950</strain>
    </source>
</reference>
<evidence type="ECO:0000256" key="7">
    <source>
        <dbReference type="ARBA" id="ARBA00022967"/>
    </source>
</evidence>
<dbReference type="GO" id="GO:0005524">
    <property type="term" value="F:ATP binding"/>
    <property type="evidence" value="ECO:0007669"/>
    <property type="project" value="UniProtKB-KW"/>
</dbReference>
<dbReference type="PROSITE" id="PS50893">
    <property type="entry name" value="ABC_TRANSPORTER_2"/>
    <property type="match status" value="1"/>
</dbReference>
<evidence type="ECO:0000256" key="5">
    <source>
        <dbReference type="ARBA" id="ARBA00022741"/>
    </source>
</evidence>
<dbReference type="SMART" id="SM00382">
    <property type="entry name" value="AAA"/>
    <property type="match status" value="1"/>
</dbReference>
<keyword evidence="8" id="KW-0472">Membrane</keyword>
<protein>
    <submittedName>
        <fullName evidence="10">Energy-coupling factor ABC transporter ATP-binding protein</fullName>
    </submittedName>
</protein>
<evidence type="ECO:0000256" key="2">
    <source>
        <dbReference type="ARBA" id="ARBA00005417"/>
    </source>
</evidence>
<organism evidence="10 11">
    <name type="scientific">Paenibacillus gansuensis</name>
    <dbReference type="NCBI Taxonomy" id="306542"/>
    <lineage>
        <taxon>Bacteria</taxon>
        <taxon>Bacillati</taxon>
        <taxon>Bacillota</taxon>
        <taxon>Bacilli</taxon>
        <taxon>Bacillales</taxon>
        <taxon>Paenibacillaceae</taxon>
        <taxon>Paenibacillus</taxon>
    </lineage>
</organism>
<accession>A0ABW5P8Y7</accession>
<evidence type="ECO:0000313" key="11">
    <source>
        <dbReference type="Proteomes" id="UP001597541"/>
    </source>
</evidence>
<comment type="similarity">
    <text evidence="2">Belongs to the ABC transporter superfamily.</text>
</comment>
<dbReference type="InterPro" id="IPR050095">
    <property type="entry name" value="ECF_ABC_transporter_ATP-bd"/>
</dbReference>
<evidence type="ECO:0000256" key="6">
    <source>
        <dbReference type="ARBA" id="ARBA00022840"/>
    </source>
</evidence>
<dbReference type="Pfam" id="PF00005">
    <property type="entry name" value="ABC_tran"/>
    <property type="match status" value="1"/>
</dbReference>
<comment type="subcellular location">
    <subcellularLocation>
        <location evidence="1">Cell membrane</location>
        <topology evidence="1">Peripheral membrane protein</topology>
    </subcellularLocation>
</comment>
<keyword evidence="3" id="KW-0813">Transport</keyword>